<evidence type="ECO:0000313" key="15">
    <source>
        <dbReference type="EMBL" id="CAD6247861.1"/>
    </source>
</evidence>
<evidence type="ECO:0000259" key="13">
    <source>
        <dbReference type="Pfam" id="PF04116"/>
    </source>
</evidence>
<dbReference type="GO" id="GO:0016491">
    <property type="term" value="F:oxidoreductase activity"/>
    <property type="evidence" value="ECO:0007669"/>
    <property type="project" value="InterPro"/>
</dbReference>
<feature type="region of interest" description="Disordered" evidence="11">
    <location>
        <begin position="71"/>
        <end position="98"/>
    </location>
</feature>
<evidence type="ECO:0000256" key="2">
    <source>
        <dbReference type="ARBA" id="ARBA00009324"/>
    </source>
</evidence>
<feature type="domain" description="Very-long-chain aldehyde decarbonylase CER1-like C-terminal" evidence="14">
    <location>
        <begin position="734"/>
        <end position="881"/>
    </location>
</feature>
<dbReference type="InterPro" id="IPR050307">
    <property type="entry name" value="Sterol_Desaturase_Related"/>
</dbReference>
<evidence type="ECO:0000313" key="16">
    <source>
        <dbReference type="Proteomes" id="UP000604825"/>
    </source>
</evidence>
<evidence type="ECO:0000256" key="10">
    <source>
        <dbReference type="ARBA" id="ARBA00047909"/>
    </source>
</evidence>
<dbReference type="GO" id="GO:0006950">
    <property type="term" value="P:response to stress"/>
    <property type="evidence" value="ECO:0007669"/>
    <property type="project" value="UniProtKB-ARBA"/>
</dbReference>
<sequence length="882" mass="96963">MGCSGGCIEGAAPCCADIEAGAGADGEESRDMVLDVVGDEVPDMMGLVVDGVDGGVVSMISRCGVGWRGGGGTRCGKDGGDAERRRASRRAPGACGSGSVSPLARRVERTSVEDVGRVGRGRHSLLWLERRPRAQDAGFGSTKRHWPCLDHALPWVVAHGPWREGVVGGVGVGTGAAAGIVLTATIAATAIVVRRAPWERKKRQRGFPESKKRLIPCRRELINWTSYIDQLVEGAEDAGRDWSADILALLTWNHVRRTWPQAPAAGELAARATHHARAHGGGRSRSRRMTTALASRPQPRADRGLGQTGGQPIAPGPAGGTYAVLGPLVWKVVQEWREEGALPLALGSWWLHLLLLFVARGLTYQFWFTYGNMLFFTRRRRVVADGVDFRQIDAEWDWDNFLVLQTLIGATVVNSPLLPGLRQLCLWDARGWAVALLLHVGFSEPVFYLAHRALHGAPLFGRYHAAHHSSGVTQPLTAGFGTPLEVLLLTLVMGAPLAGAFLVGAGSIGLVYVHALAFDYLRAMGYSNVEVVSPRVFEAFPLLRYILYTPSYLSLHHRERRGNFCLFMPALDWLGGTLDERAWSLQRAAYDGAPGGGALGTPGFVFLAHVVDIMSSMHVPFTLRSLSARPFANHFFLLPFWPLAFFFMLLMWCCSKTFVVSFYCLRGQLHQTWSVPRYGFQYFLPAAKKGINKQIELAILRADRMGVKVLSLAALNKNEALNGGGILFVNKHPNLRMFTMSSERFVKIQREAPPEYQQYLVQVTKYQAAQNCKTWIVGKWLSPREQRWAPSGTHFHQFVVPPIIGFRWDCTYGKLAAMSLPKDVQGLGSCEYTMERGVVHACHAGGVVHFLEGWDHHEVGAIDVDRIDVVWNAALKHGLAPV</sequence>
<feature type="compositionally biased region" description="Basic and acidic residues" evidence="11">
    <location>
        <begin position="75"/>
        <end position="85"/>
    </location>
</feature>
<comment type="caution">
    <text evidence="15">The sequence shown here is derived from an EMBL/GenBank/DDBJ whole genome shotgun (WGS) entry which is preliminary data.</text>
</comment>
<proteinExistence type="inferred from homology"/>
<dbReference type="GO" id="GO:0008610">
    <property type="term" value="P:lipid biosynthetic process"/>
    <property type="evidence" value="ECO:0007669"/>
    <property type="project" value="InterPro"/>
</dbReference>
<evidence type="ECO:0000256" key="7">
    <source>
        <dbReference type="ARBA" id="ARBA00022989"/>
    </source>
</evidence>
<feature type="transmembrane region" description="Helical" evidence="12">
    <location>
        <begin position="631"/>
        <end position="652"/>
    </location>
</feature>
<comment type="similarity">
    <text evidence="2">Belongs to the sterol desaturase family.</text>
</comment>
<keyword evidence="8 12" id="KW-0472">Membrane</keyword>
<dbReference type="GO" id="GO:0071771">
    <property type="term" value="F:aldehyde oxygenase (deformylating) activity"/>
    <property type="evidence" value="ECO:0007669"/>
    <property type="project" value="UniProtKB-EC"/>
</dbReference>
<name>A0A811PQN2_9POAL</name>
<keyword evidence="9" id="KW-0456">Lyase</keyword>
<protein>
    <recommendedName>
        <fullName evidence="3">aldehyde oxygenase (deformylating)</fullName>
        <ecNumber evidence="3">4.1.99.5</ecNumber>
    </recommendedName>
</protein>
<dbReference type="InterPro" id="IPR006694">
    <property type="entry name" value="Fatty_acid_hydroxylase"/>
</dbReference>
<dbReference type="AlphaFoldDB" id="A0A811PQN2"/>
<evidence type="ECO:0000256" key="1">
    <source>
        <dbReference type="ARBA" id="ARBA00004477"/>
    </source>
</evidence>
<feature type="domain" description="Fatty acid hydroxylase" evidence="13">
    <location>
        <begin position="437"/>
        <end position="577"/>
    </location>
</feature>
<dbReference type="GO" id="GO:0005506">
    <property type="term" value="F:iron ion binding"/>
    <property type="evidence" value="ECO:0007669"/>
    <property type="project" value="InterPro"/>
</dbReference>
<comment type="catalytic activity">
    <reaction evidence="10">
        <text>a long-chain fatty aldehyde + 2 NADPH + O2 + H(+) = a long-chain alkane + formate + 2 NADP(+) + H2O</text>
        <dbReference type="Rhea" id="RHEA:21440"/>
        <dbReference type="ChEBI" id="CHEBI:15377"/>
        <dbReference type="ChEBI" id="CHEBI:15378"/>
        <dbReference type="ChEBI" id="CHEBI:15379"/>
        <dbReference type="ChEBI" id="CHEBI:15740"/>
        <dbReference type="ChEBI" id="CHEBI:17176"/>
        <dbReference type="ChEBI" id="CHEBI:57783"/>
        <dbReference type="ChEBI" id="CHEBI:58349"/>
        <dbReference type="ChEBI" id="CHEBI:83563"/>
        <dbReference type="EC" id="4.1.99.5"/>
    </reaction>
</comment>
<dbReference type="Pfam" id="PF04116">
    <property type="entry name" value="FA_hydroxylase"/>
    <property type="match status" value="1"/>
</dbReference>
<feature type="transmembrane region" description="Helical" evidence="12">
    <location>
        <begin position="486"/>
        <end position="513"/>
    </location>
</feature>
<organism evidence="15 16">
    <name type="scientific">Miscanthus lutarioriparius</name>
    <dbReference type="NCBI Taxonomy" id="422564"/>
    <lineage>
        <taxon>Eukaryota</taxon>
        <taxon>Viridiplantae</taxon>
        <taxon>Streptophyta</taxon>
        <taxon>Embryophyta</taxon>
        <taxon>Tracheophyta</taxon>
        <taxon>Spermatophyta</taxon>
        <taxon>Magnoliopsida</taxon>
        <taxon>Liliopsida</taxon>
        <taxon>Poales</taxon>
        <taxon>Poaceae</taxon>
        <taxon>PACMAD clade</taxon>
        <taxon>Panicoideae</taxon>
        <taxon>Andropogonodae</taxon>
        <taxon>Andropogoneae</taxon>
        <taxon>Saccharinae</taxon>
        <taxon>Miscanthus</taxon>
    </lineage>
</organism>
<dbReference type="GO" id="GO:0005789">
    <property type="term" value="C:endoplasmic reticulum membrane"/>
    <property type="evidence" value="ECO:0007669"/>
    <property type="project" value="UniProtKB-SubCell"/>
</dbReference>
<keyword evidence="4 12" id="KW-0812">Transmembrane</keyword>
<dbReference type="Proteomes" id="UP000604825">
    <property type="component" value="Unassembled WGS sequence"/>
</dbReference>
<dbReference type="Pfam" id="PF12076">
    <property type="entry name" value="CER1-like_C"/>
    <property type="match status" value="1"/>
</dbReference>
<dbReference type="OrthoDB" id="408954at2759"/>
<dbReference type="EC" id="4.1.99.5" evidence="3"/>
<feature type="transmembrane region" description="Helical" evidence="12">
    <location>
        <begin position="349"/>
        <end position="370"/>
    </location>
</feature>
<evidence type="ECO:0000256" key="4">
    <source>
        <dbReference type="ARBA" id="ARBA00022692"/>
    </source>
</evidence>
<accession>A0A811PQN2</accession>
<gene>
    <name evidence="15" type="ORF">NCGR_LOCUS32037</name>
</gene>
<evidence type="ECO:0000256" key="11">
    <source>
        <dbReference type="SAM" id="MobiDB-lite"/>
    </source>
</evidence>
<evidence type="ECO:0000256" key="6">
    <source>
        <dbReference type="ARBA" id="ARBA00022857"/>
    </source>
</evidence>
<feature type="region of interest" description="Disordered" evidence="11">
    <location>
        <begin position="272"/>
        <end position="313"/>
    </location>
</feature>
<evidence type="ECO:0000256" key="3">
    <source>
        <dbReference type="ARBA" id="ARBA00013146"/>
    </source>
</evidence>
<dbReference type="EMBL" id="CAJGYO010000007">
    <property type="protein sequence ID" value="CAD6247861.1"/>
    <property type="molecule type" value="Genomic_DNA"/>
</dbReference>
<comment type="subcellular location">
    <subcellularLocation>
        <location evidence="1">Endoplasmic reticulum membrane</location>
        <topology evidence="1">Multi-pass membrane protein</topology>
    </subcellularLocation>
</comment>
<keyword evidence="6" id="KW-0521">NADP</keyword>
<reference evidence="15" key="1">
    <citation type="submission" date="2020-10" db="EMBL/GenBank/DDBJ databases">
        <authorList>
            <person name="Han B."/>
            <person name="Lu T."/>
            <person name="Zhao Q."/>
            <person name="Huang X."/>
            <person name="Zhao Y."/>
        </authorList>
    </citation>
    <scope>NUCLEOTIDE SEQUENCE</scope>
</reference>
<feature type="compositionally biased region" description="Basic residues" evidence="11">
    <location>
        <begin position="272"/>
        <end position="288"/>
    </location>
</feature>
<evidence type="ECO:0000256" key="5">
    <source>
        <dbReference type="ARBA" id="ARBA00022824"/>
    </source>
</evidence>
<keyword evidence="5" id="KW-0256">Endoplasmic reticulum</keyword>
<evidence type="ECO:0000256" key="8">
    <source>
        <dbReference type="ARBA" id="ARBA00023136"/>
    </source>
</evidence>
<feature type="transmembrane region" description="Helical" evidence="12">
    <location>
        <begin position="431"/>
        <end position="450"/>
    </location>
</feature>
<keyword evidence="16" id="KW-1185">Reference proteome</keyword>
<evidence type="ECO:0000256" key="9">
    <source>
        <dbReference type="ARBA" id="ARBA00023239"/>
    </source>
</evidence>
<dbReference type="InterPro" id="IPR021940">
    <property type="entry name" value="CER1-like_C"/>
</dbReference>
<evidence type="ECO:0000256" key="12">
    <source>
        <dbReference type="SAM" id="Phobius"/>
    </source>
</evidence>
<evidence type="ECO:0000259" key="14">
    <source>
        <dbReference type="Pfam" id="PF12076"/>
    </source>
</evidence>
<keyword evidence="7 12" id="KW-1133">Transmembrane helix</keyword>
<dbReference type="PANTHER" id="PTHR11863">
    <property type="entry name" value="STEROL DESATURASE"/>
    <property type="match status" value="1"/>
</dbReference>